<organism evidence="2 3">
    <name type="scientific">Fusarium kuroshium</name>
    <dbReference type="NCBI Taxonomy" id="2010991"/>
    <lineage>
        <taxon>Eukaryota</taxon>
        <taxon>Fungi</taxon>
        <taxon>Dikarya</taxon>
        <taxon>Ascomycota</taxon>
        <taxon>Pezizomycotina</taxon>
        <taxon>Sordariomycetes</taxon>
        <taxon>Hypocreomycetidae</taxon>
        <taxon>Hypocreales</taxon>
        <taxon>Nectriaceae</taxon>
        <taxon>Fusarium</taxon>
        <taxon>Fusarium solani species complex</taxon>
    </lineage>
</organism>
<dbReference type="EMBL" id="NKUJ01000003">
    <property type="protein sequence ID" value="RMJ19963.1"/>
    <property type="molecule type" value="Genomic_DNA"/>
</dbReference>
<feature type="domain" description="Aminoglycoside phosphotransferase" evidence="1">
    <location>
        <begin position="45"/>
        <end position="241"/>
    </location>
</feature>
<dbReference type="STRING" id="2010991.A0A3M2SQX0"/>
<evidence type="ECO:0000259" key="1">
    <source>
        <dbReference type="Pfam" id="PF01636"/>
    </source>
</evidence>
<name>A0A3M2SQX0_9HYPO</name>
<evidence type="ECO:0000313" key="3">
    <source>
        <dbReference type="Proteomes" id="UP000277212"/>
    </source>
</evidence>
<protein>
    <recommendedName>
        <fullName evidence="1">Aminoglycoside phosphotransferase domain-containing protein</fullName>
    </recommendedName>
</protein>
<evidence type="ECO:0000313" key="2">
    <source>
        <dbReference type="EMBL" id="RMJ19963.1"/>
    </source>
</evidence>
<dbReference type="AlphaFoldDB" id="A0A3M2SQX0"/>
<gene>
    <name evidence="2" type="ORF">CDV36_000380</name>
</gene>
<reference evidence="2 3" key="1">
    <citation type="submission" date="2017-06" db="EMBL/GenBank/DDBJ databases">
        <title>Comparative genomic analysis of Ambrosia Fusariam Clade fungi.</title>
        <authorList>
            <person name="Stajich J.E."/>
            <person name="Carrillo J."/>
            <person name="Kijimoto T."/>
            <person name="Eskalen A."/>
            <person name="O'Donnell K."/>
            <person name="Kasson M."/>
        </authorList>
    </citation>
    <scope>NUCLEOTIDE SEQUENCE [LARGE SCALE GENOMIC DNA]</scope>
    <source>
        <strain evidence="2">UCR3666</strain>
    </source>
</reference>
<dbReference type="InterPro" id="IPR002575">
    <property type="entry name" value="Aminoglycoside_PTrfase"/>
</dbReference>
<dbReference type="SUPFAM" id="SSF56112">
    <property type="entry name" value="Protein kinase-like (PK-like)"/>
    <property type="match status" value="1"/>
</dbReference>
<dbReference type="OrthoDB" id="4177236at2759"/>
<accession>A0A3M2SQX0</accession>
<comment type="caution">
    <text evidence="2">The sequence shown here is derived from an EMBL/GenBank/DDBJ whole genome shotgun (WGS) entry which is preliminary data.</text>
</comment>
<dbReference type="Proteomes" id="UP000277212">
    <property type="component" value="Unassembled WGS sequence"/>
</dbReference>
<sequence length="301" mass="34969">MNSSFDDTRLSNYTDTELIDRITSLPSLPNFSNIVPLSSQYLAKGYAEDELEDAVESMKFASRLGIHVPCIQRIIQFDNAFYCIMDRIPGETLDRMWPELGWIASLQLAFQLRRVIRRLRSVVSTSSGSLATGKCRSYFLEDSFGLPPRATFHQVNAFLNFWANFVSLRQETKKTPVEHAICPRPVFSYSCPFVFTHHDLAPRNIILDREGQLWLIDWDCAGFYPKFFEYAGMHNFIPKAWTKFTLWRWKLFVWIAGGFYDKESQWLETIRSRFTRFRPARRFNMKANGYAAAAGRADNDS</sequence>
<dbReference type="InterPro" id="IPR051678">
    <property type="entry name" value="AGP_Transferase"/>
</dbReference>
<dbReference type="Pfam" id="PF01636">
    <property type="entry name" value="APH"/>
    <property type="match status" value="1"/>
</dbReference>
<keyword evidence="3" id="KW-1185">Reference proteome</keyword>
<dbReference type="PANTHER" id="PTHR21310">
    <property type="entry name" value="AMINOGLYCOSIDE PHOSPHOTRANSFERASE-RELATED-RELATED"/>
    <property type="match status" value="1"/>
</dbReference>
<dbReference type="InterPro" id="IPR011009">
    <property type="entry name" value="Kinase-like_dom_sf"/>
</dbReference>
<dbReference type="Gene3D" id="3.90.1200.10">
    <property type="match status" value="1"/>
</dbReference>
<dbReference type="PANTHER" id="PTHR21310:SF39">
    <property type="entry name" value="AMINOGLYCOSIDE PHOSPHOTRANSFERASE DOMAIN-CONTAINING PROTEIN"/>
    <property type="match status" value="1"/>
</dbReference>
<proteinExistence type="predicted"/>